<gene>
    <name evidence="1" type="ORF">ABT39_MTgene1926</name>
</gene>
<name>A0A101LVJ1_PICGL</name>
<comment type="caution">
    <text evidence="1">The sequence shown here is derived from an EMBL/GenBank/DDBJ whole genome shotgun (WGS) entry which is preliminary data.</text>
</comment>
<geneLocation type="mitochondrion" evidence="1"/>
<reference evidence="1" key="1">
    <citation type="journal article" date="2015" name="Genome Biol. Evol.">
        <title>Organellar Genomes of White Spruce (Picea glauca): Assembly and Annotation.</title>
        <authorList>
            <person name="Jackman S.D."/>
            <person name="Warren R.L."/>
            <person name="Gibb E.A."/>
            <person name="Vandervalk B.P."/>
            <person name="Mohamadi H."/>
            <person name="Chu J."/>
            <person name="Raymond A."/>
            <person name="Pleasance S."/>
            <person name="Coope R."/>
            <person name="Wildung M.R."/>
            <person name="Ritland C.E."/>
            <person name="Bousquet J."/>
            <person name="Jones S.J."/>
            <person name="Bohlmann J."/>
            <person name="Birol I."/>
        </authorList>
    </citation>
    <scope>NUCLEOTIDE SEQUENCE [LARGE SCALE GENOMIC DNA]</scope>
    <source>
        <tissue evidence="1">Flushing bud</tissue>
    </source>
</reference>
<accession>A0A101LVJ1</accession>
<evidence type="ECO:0000313" key="1">
    <source>
        <dbReference type="EMBL" id="KUM46120.1"/>
    </source>
</evidence>
<dbReference type="EMBL" id="LKAM01000013">
    <property type="protein sequence ID" value="KUM46120.1"/>
    <property type="molecule type" value="Genomic_DNA"/>
</dbReference>
<protein>
    <submittedName>
        <fullName evidence="1">Uncharacterized protein</fullName>
    </submittedName>
</protein>
<proteinExistence type="predicted"/>
<organism evidence="1">
    <name type="scientific">Picea glauca</name>
    <name type="common">White spruce</name>
    <name type="synonym">Pinus glauca</name>
    <dbReference type="NCBI Taxonomy" id="3330"/>
    <lineage>
        <taxon>Eukaryota</taxon>
        <taxon>Viridiplantae</taxon>
        <taxon>Streptophyta</taxon>
        <taxon>Embryophyta</taxon>
        <taxon>Tracheophyta</taxon>
        <taxon>Spermatophyta</taxon>
        <taxon>Pinopsida</taxon>
        <taxon>Pinidae</taxon>
        <taxon>Conifers I</taxon>
        <taxon>Pinales</taxon>
        <taxon>Pinaceae</taxon>
        <taxon>Picea</taxon>
    </lineage>
</organism>
<dbReference type="AlphaFoldDB" id="A0A101LVJ1"/>
<keyword evidence="1" id="KW-0496">Mitochondrion</keyword>
<sequence length="60" mass="6714">MTRYHMSESINAPHLFCASWLRLACDRQLKGGQASIKYLNAHTSGITSHFGSQLVLDPRP</sequence>